<proteinExistence type="predicted"/>
<dbReference type="STRING" id="1884261.A0A5C3Q835"/>
<feature type="compositionally biased region" description="Low complexity" evidence="3">
    <location>
        <begin position="12"/>
        <end position="28"/>
    </location>
</feature>
<keyword evidence="2" id="KW-0067">ATP-binding</keyword>
<keyword evidence="5" id="KW-1185">Reference proteome</keyword>
<dbReference type="Pfam" id="PF00012">
    <property type="entry name" value="HSP70"/>
    <property type="match status" value="1"/>
</dbReference>
<dbReference type="Gene3D" id="3.30.420.40">
    <property type="match status" value="2"/>
</dbReference>
<accession>A0A5C3Q835</accession>
<dbReference type="EMBL" id="ML178841">
    <property type="protein sequence ID" value="TFK98254.1"/>
    <property type="molecule type" value="Genomic_DNA"/>
</dbReference>
<gene>
    <name evidence="4" type="ORF">BDV98DRAFT_607047</name>
</gene>
<dbReference type="GO" id="GO:0005524">
    <property type="term" value="F:ATP binding"/>
    <property type="evidence" value="ECO:0007669"/>
    <property type="project" value="UniProtKB-KW"/>
</dbReference>
<dbReference type="Gene3D" id="3.90.640.10">
    <property type="entry name" value="Actin, Chain A, domain 4"/>
    <property type="match status" value="1"/>
</dbReference>
<feature type="compositionally biased region" description="Acidic residues" evidence="3">
    <location>
        <begin position="537"/>
        <end position="549"/>
    </location>
</feature>
<reference evidence="4 5" key="1">
    <citation type="journal article" date="2019" name="Nat. Ecol. Evol.">
        <title>Megaphylogeny resolves global patterns of mushroom evolution.</title>
        <authorList>
            <person name="Varga T."/>
            <person name="Krizsan K."/>
            <person name="Foldi C."/>
            <person name="Dima B."/>
            <person name="Sanchez-Garcia M."/>
            <person name="Sanchez-Ramirez S."/>
            <person name="Szollosi G.J."/>
            <person name="Szarkandi J.G."/>
            <person name="Papp V."/>
            <person name="Albert L."/>
            <person name="Andreopoulos W."/>
            <person name="Angelini C."/>
            <person name="Antonin V."/>
            <person name="Barry K.W."/>
            <person name="Bougher N.L."/>
            <person name="Buchanan P."/>
            <person name="Buyck B."/>
            <person name="Bense V."/>
            <person name="Catcheside P."/>
            <person name="Chovatia M."/>
            <person name="Cooper J."/>
            <person name="Damon W."/>
            <person name="Desjardin D."/>
            <person name="Finy P."/>
            <person name="Geml J."/>
            <person name="Haridas S."/>
            <person name="Hughes K."/>
            <person name="Justo A."/>
            <person name="Karasinski D."/>
            <person name="Kautmanova I."/>
            <person name="Kiss B."/>
            <person name="Kocsube S."/>
            <person name="Kotiranta H."/>
            <person name="LaButti K.M."/>
            <person name="Lechner B.E."/>
            <person name="Liimatainen K."/>
            <person name="Lipzen A."/>
            <person name="Lukacs Z."/>
            <person name="Mihaltcheva S."/>
            <person name="Morgado L.N."/>
            <person name="Niskanen T."/>
            <person name="Noordeloos M.E."/>
            <person name="Ohm R.A."/>
            <person name="Ortiz-Santana B."/>
            <person name="Ovrebo C."/>
            <person name="Racz N."/>
            <person name="Riley R."/>
            <person name="Savchenko A."/>
            <person name="Shiryaev A."/>
            <person name="Soop K."/>
            <person name="Spirin V."/>
            <person name="Szebenyi C."/>
            <person name="Tomsovsky M."/>
            <person name="Tulloss R.E."/>
            <person name="Uehling J."/>
            <person name="Grigoriev I.V."/>
            <person name="Vagvolgyi C."/>
            <person name="Papp T."/>
            <person name="Martin F.M."/>
            <person name="Miettinen O."/>
            <person name="Hibbett D.S."/>
            <person name="Nagy L.G."/>
        </authorList>
    </citation>
    <scope>NUCLEOTIDE SEQUENCE [LARGE SCALE GENOMIC DNA]</scope>
    <source>
        <strain evidence="4 5">CBS 309.79</strain>
    </source>
</reference>
<dbReference type="InterPro" id="IPR013126">
    <property type="entry name" value="Hsp_70_fam"/>
</dbReference>
<evidence type="ECO:0000313" key="5">
    <source>
        <dbReference type="Proteomes" id="UP000305067"/>
    </source>
</evidence>
<feature type="region of interest" description="Disordered" evidence="3">
    <location>
        <begin position="1"/>
        <end position="28"/>
    </location>
</feature>
<evidence type="ECO:0000256" key="2">
    <source>
        <dbReference type="ARBA" id="ARBA00022840"/>
    </source>
</evidence>
<dbReference type="Proteomes" id="UP000305067">
    <property type="component" value="Unassembled WGS sequence"/>
</dbReference>
<dbReference type="GO" id="GO:0005634">
    <property type="term" value="C:nucleus"/>
    <property type="evidence" value="ECO:0007669"/>
    <property type="project" value="TreeGrafter"/>
</dbReference>
<dbReference type="SUPFAM" id="SSF53067">
    <property type="entry name" value="Actin-like ATPase domain"/>
    <property type="match status" value="2"/>
</dbReference>
<dbReference type="PANTHER" id="PTHR45639">
    <property type="entry name" value="HSC70CB, ISOFORM G-RELATED"/>
    <property type="match status" value="1"/>
</dbReference>
<keyword evidence="1" id="KW-0547">Nucleotide-binding</keyword>
<dbReference type="Gene3D" id="2.60.34.10">
    <property type="entry name" value="Substrate Binding Domain Of DNAk, Chain A, domain 1"/>
    <property type="match status" value="1"/>
</dbReference>
<dbReference type="GO" id="GO:0140662">
    <property type="term" value="F:ATP-dependent protein folding chaperone"/>
    <property type="evidence" value="ECO:0007669"/>
    <property type="project" value="InterPro"/>
</dbReference>
<dbReference type="OrthoDB" id="29851at2759"/>
<dbReference type="PANTHER" id="PTHR45639:SF32">
    <property type="entry name" value="HEAT SHOCK PROTEIN PDR13"/>
    <property type="match status" value="1"/>
</dbReference>
<evidence type="ECO:0000256" key="3">
    <source>
        <dbReference type="SAM" id="MobiDB-lite"/>
    </source>
</evidence>
<dbReference type="InterPro" id="IPR029047">
    <property type="entry name" value="HSP70_peptide-bd_sf"/>
</dbReference>
<dbReference type="PRINTS" id="PR00301">
    <property type="entry name" value="HEATSHOCK70"/>
</dbReference>
<feature type="region of interest" description="Disordered" evidence="3">
    <location>
        <begin position="530"/>
        <end position="570"/>
    </location>
</feature>
<name>A0A5C3Q835_9AGAR</name>
<organism evidence="4 5">
    <name type="scientific">Pterulicium gracile</name>
    <dbReference type="NCBI Taxonomy" id="1884261"/>
    <lineage>
        <taxon>Eukaryota</taxon>
        <taxon>Fungi</taxon>
        <taxon>Dikarya</taxon>
        <taxon>Basidiomycota</taxon>
        <taxon>Agaricomycotina</taxon>
        <taxon>Agaricomycetes</taxon>
        <taxon>Agaricomycetidae</taxon>
        <taxon>Agaricales</taxon>
        <taxon>Pleurotineae</taxon>
        <taxon>Pterulaceae</taxon>
        <taxon>Pterulicium</taxon>
    </lineage>
</organism>
<dbReference type="Gene3D" id="3.30.30.30">
    <property type="match status" value="1"/>
</dbReference>
<sequence>MVRANGSVRPSPSVTPGPGAATPAFGPSGTPLPGSAAAGLQPVVGINFGNSYASIAVLTSEGQSECIATEDGERQIAAVISYHGDETYIGNQAIPQLLKNSKNTIVGFRDLLGKKFSEISESDKSSTRSAPVIEHPSQPDVPAYSVQASVDSSAAPRIISVSEAATLFLASLLQSAQDFLGAPASGAVLTYPPSFTLAQKQALKVAAEAAGITVLQLLDEAGAVAVATSEVPSDAPSDRVQLQLDLGASSLALQLIQIRSGLAVLLSHSISTEISTGDIDKTLIEFFAKDFTKKNKIPLDLPHGDKRAQTLFEQFLPFTKRTLSATAKTAASLSIESLKDGYDYTGSINRMRFSMLAQPVFGKIATAVSSLLSSASIDASQVDEVVLVGGGGCLPGLLESLSAKLGFGTDDEPVSSPDLDPTEVLARGCASQAGLIYGLSVEEDGDIRAVFEKELLEDVVEVDAISKTIGVLITPAPSSAEKPKDGEAIVPVIWVDTPIPARRSYTFEPASGKVTIEVVEAEEYVFTEKVTLPKLENDDDDEEDEEEEEEVKHRSWKKSSSVGKVELERKGKGDVWVEITVSKEGKLSVEVREEGEGGATATL</sequence>
<dbReference type="InterPro" id="IPR043129">
    <property type="entry name" value="ATPase_NBD"/>
</dbReference>
<evidence type="ECO:0000313" key="4">
    <source>
        <dbReference type="EMBL" id="TFK98254.1"/>
    </source>
</evidence>
<evidence type="ECO:0000256" key="1">
    <source>
        <dbReference type="ARBA" id="ARBA00022741"/>
    </source>
</evidence>
<dbReference type="GO" id="GO:0005829">
    <property type="term" value="C:cytosol"/>
    <property type="evidence" value="ECO:0007669"/>
    <property type="project" value="TreeGrafter"/>
</dbReference>
<dbReference type="AlphaFoldDB" id="A0A5C3Q835"/>
<protein>
    <submittedName>
        <fullName evidence="4">Hsp70 protein-domain-containing protein</fullName>
    </submittedName>
</protein>